<dbReference type="AlphaFoldDB" id="A0A6A5QRU1"/>
<accession>A0A6A5QRU1</accession>
<dbReference type="OrthoDB" id="3794120at2759"/>
<dbReference type="Proteomes" id="UP000800096">
    <property type="component" value="Unassembled WGS sequence"/>
</dbReference>
<reference evidence="1" key="1">
    <citation type="journal article" date="2020" name="Stud. Mycol.">
        <title>101 Dothideomycetes genomes: a test case for predicting lifestyles and emergence of pathogens.</title>
        <authorList>
            <person name="Haridas S."/>
            <person name="Albert R."/>
            <person name="Binder M."/>
            <person name="Bloem J."/>
            <person name="Labutti K."/>
            <person name="Salamov A."/>
            <person name="Andreopoulos B."/>
            <person name="Baker S."/>
            <person name="Barry K."/>
            <person name="Bills G."/>
            <person name="Bluhm B."/>
            <person name="Cannon C."/>
            <person name="Castanera R."/>
            <person name="Culley D."/>
            <person name="Daum C."/>
            <person name="Ezra D."/>
            <person name="Gonzalez J."/>
            <person name="Henrissat B."/>
            <person name="Kuo A."/>
            <person name="Liang C."/>
            <person name="Lipzen A."/>
            <person name="Lutzoni F."/>
            <person name="Magnuson J."/>
            <person name="Mondo S."/>
            <person name="Nolan M."/>
            <person name="Ohm R."/>
            <person name="Pangilinan J."/>
            <person name="Park H.-J."/>
            <person name="Ramirez L."/>
            <person name="Alfaro M."/>
            <person name="Sun H."/>
            <person name="Tritt A."/>
            <person name="Yoshinaga Y."/>
            <person name="Zwiers L.-H."/>
            <person name="Turgeon B."/>
            <person name="Goodwin S."/>
            <person name="Spatafora J."/>
            <person name="Crous P."/>
            <person name="Grigoriev I."/>
        </authorList>
    </citation>
    <scope>NUCLEOTIDE SEQUENCE</scope>
    <source>
        <strain evidence="1">HMLAC05119</strain>
    </source>
</reference>
<proteinExistence type="predicted"/>
<gene>
    <name evidence="1" type="ORF">BDU57DRAFT_446045</name>
</gene>
<keyword evidence="2" id="KW-1185">Reference proteome</keyword>
<dbReference type="EMBL" id="ML979134">
    <property type="protein sequence ID" value="KAF1917588.1"/>
    <property type="molecule type" value="Genomic_DNA"/>
</dbReference>
<name>A0A6A5QRU1_AMPQU</name>
<organism evidence="1 2">
    <name type="scientific">Ampelomyces quisqualis</name>
    <name type="common">Powdery mildew agent</name>
    <dbReference type="NCBI Taxonomy" id="50730"/>
    <lineage>
        <taxon>Eukaryota</taxon>
        <taxon>Fungi</taxon>
        <taxon>Dikarya</taxon>
        <taxon>Ascomycota</taxon>
        <taxon>Pezizomycotina</taxon>
        <taxon>Dothideomycetes</taxon>
        <taxon>Pleosporomycetidae</taxon>
        <taxon>Pleosporales</taxon>
        <taxon>Pleosporineae</taxon>
        <taxon>Phaeosphaeriaceae</taxon>
        <taxon>Ampelomyces</taxon>
    </lineage>
</organism>
<sequence>RMLMETEITLEYGKKLRERKVVHKEMLCCHSDALSKYFKSAEALQGSYIMADKLRKQLKDFILPRLSCQEFEDSHKERQAIPLIVEVHENYPLRTYRKGIQQLVDDAIIDQVTKKNVIAPQAKGTLSKKDLPGMSVQSRLQGLQSRGVYAVAKCLAENLRSVKQSEREAAGSKPIKAAAQGRIILQTSEARVVRSLVQWIYCPGVLSFEDAEHLYSIHALAVSLGMAVLAQKCLAKLLTETEGMIEAAFSEGRTLQQLLGLDSSANPESATPAKATATDNVVQVVFSHVLKDTTCPQRLLDLVISTLAECLEPALWRELALTINHRISLLLIEAMLERRQLKIEEVHDLDVRPESVYTDEGSMHFASDGQINSA</sequence>
<protein>
    <submittedName>
        <fullName evidence="1">Uncharacterized protein</fullName>
    </submittedName>
</protein>
<feature type="non-terminal residue" evidence="1">
    <location>
        <position position="1"/>
    </location>
</feature>
<evidence type="ECO:0000313" key="2">
    <source>
        <dbReference type="Proteomes" id="UP000800096"/>
    </source>
</evidence>
<evidence type="ECO:0000313" key="1">
    <source>
        <dbReference type="EMBL" id="KAF1917588.1"/>
    </source>
</evidence>